<keyword evidence="1" id="KW-1003">Cell membrane</keyword>
<feature type="transmembrane region" description="Helical" evidence="1">
    <location>
        <begin position="119"/>
        <end position="142"/>
    </location>
</feature>
<protein>
    <recommendedName>
        <fullName evidence="1">Probable queuosine precursor transporter</fullName>
        <shortName evidence="1">Q precursor transporter</shortName>
    </recommendedName>
</protein>
<evidence type="ECO:0000256" key="1">
    <source>
        <dbReference type="HAMAP-Rule" id="MF_02088"/>
    </source>
</evidence>
<accession>A0A401G203</accession>
<keyword evidence="1" id="KW-0472">Membrane</keyword>
<gene>
    <name evidence="2" type="ORF">DENIS_4252</name>
</gene>
<dbReference type="AlphaFoldDB" id="A0A401G203"/>
<dbReference type="GO" id="GO:0005886">
    <property type="term" value="C:plasma membrane"/>
    <property type="evidence" value="ECO:0007669"/>
    <property type="project" value="UniProtKB-SubCell"/>
</dbReference>
<feature type="transmembrane region" description="Helical" evidence="1">
    <location>
        <begin position="80"/>
        <end position="107"/>
    </location>
</feature>
<sequence>MTDISNFPDTPGKSEKEYSKWFVLTAVTFVTCLITANIIAVKLINIAGLILPAAVIIFPVSYIVGDVLTEVYGYKQARQVIWLGFFCNILAVAAIWAGGLLPAAAFWDGQAAYERILGFAPRLLMASFIAYLIGEFANACVLAKMKILTGGKWLWTRTIGSTLVGQGLDSVVFVFVAFSGVIPLEGMISAIITQWLFKSCYEAAATPFTYMVVGFLKRREGVDVYDRDTQFNPFLMAE</sequence>
<dbReference type="PANTHER" id="PTHR34300">
    <property type="entry name" value="QUEUOSINE PRECURSOR TRANSPORTER-RELATED"/>
    <property type="match status" value="1"/>
</dbReference>
<comment type="caution">
    <text evidence="2">The sequence shown here is derived from an EMBL/GenBank/DDBJ whole genome shotgun (WGS) entry which is preliminary data.</text>
</comment>
<comment type="subcellular location">
    <subcellularLocation>
        <location evidence="1">Cell membrane</location>
        <topology evidence="1">Multi-pass membrane protein</topology>
    </subcellularLocation>
</comment>
<comment type="similarity">
    <text evidence="1">Belongs to the vitamin uptake transporter (VUT/ECF) (TC 2.A.88) family. Q precursor transporter subfamily.</text>
</comment>
<evidence type="ECO:0000313" key="3">
    <source>
        <dbReference type="Proteomes" id="UP000288096"/>
    </source>
</evidence>
<dbReference type="Proteomes" id="UP000288096">
    <property type="component" value="Unassembled WGS sequence"/>
</dbReference>
<dbReference type="RefSeq" id="WP_124330346.1">
    <property type="nucleotide sequence ID" value="NZ_BEXT01000001.1"/>
</dbReference>
<name>A0A401G203_9BACT</name>
<keyword evidence="3" id="KW-1185">Reference proteome</keyword>
<proteinExistence type="inferred from homology"/>
<dbReference type="InterPro" id="IPR003744">
    <property type="entry name" value="YhhQ"/>
</dbReference>
<dbReference type="PANTHER" id="PTHR34300:SF2">
    <property type="entry name" value="QUEUOSINE PRECURSOR TRANSPORTER-RELATED"/>
    <property type="match status" value="1"/>
</dbReference>
<feature type="transmembrane region" description="Helical" evidence="1">
    <location>
        <begin position="21"/>
        <end position="40"/>
    </location>
</feature>
<keyword evidence="1" id="KW-0813">Transport</keyword>
<dbReference type="OrthoDB" id="7065604at2"/>
<dbReference type="NCBIfam" id="TIGR00697">
    <property type="entry name" value="queuosine precursor transporter"/>
    <property type="match status" value="1"/>
</dbReference>
<dbReference type="HAMAP" id="MF_02088">
    <property type="entry name" value="Q_prec_transport"/>
    <property type="match status" value="1"/>
</dbReference>
<reference evidence="3" key="2">
    <citation type="submission" date="2019-01" db="EMBL/GenBank/DDBJ databases">
        <title>Genome sequence of Desulfonema ishimotonii strain Tokyo 01.</title>
        <authorList>
            <person name="Fukui M."/>
        </authorList>
    </citation>
    <scope>NUCLEOTIDE SEQUENCE [LARGE SCALE GENOMIC DNA]</scope>
    <source>
        <strain evidence="3">Tokyo 01</strain>
    </source>
</reference>
<feature type="transmembrane region" description="Helical" evidence="1">
    <location>
        <begin position="46"/>
        <end position="68"/>
    </location>
</feature>
<comment type="function">
    <text evidence="1">Involved in the import of queuosine (Q) precursors, required for Q precursor salvage.</text>
</comment>
<evidence type="ECO:0000313" key="2">
    <source>
        <dbReference type="EMBL" id="GBC63258.1"/>
    </source>
</evidence>
<dbReference type="Pfam" id="PF02592">
    <property type="entry name" value="Vut_1"/>
    <property type="match status" value="1"/>
</dbReference>
<organism evidence="2 3">
    <name type="scientific">Desulfonema ishimotonii</name>
    <dbReference type="NCBI Taxonomy" id="45657"/>
    <lineage>
        <taxon>Bacteria</taxon>
        <taxon>Pseudomonadati</taxon>
        <taxon>Thermodesulfobacteriota</taxon>
        <taxon>Desulfobacteria</taxon>
        <taxon>Desulfobacterales</taxon>
        <taxon>Desulfococcaceae</taxon>
        <taxon>Desulfonema</taxon>
    </lineage>
</organism>
<keyword evidence="1" id="KW-0812">Transmembrane</keyword>
<dbReference type="EMBL" id="BEXT01000001">
    <property type="protein sequence ID" value="GBC63258.1"/>
    <property type="molecule type" value="Genomic_DNA"/>
</dbReference>
<keyword evidence="1" id="KW-1133">Transmembrane helix</keyword>
<dbReference type="GO" id="GO:0022857">
    <property type="term" value="F:transmembrane transporter activity"/>
    <property type="evidence" value="ECO:0007669"/>
    <property type="project" value="UniProtKB-UniRule"/>
</dbReference>
<reference evidence="3" key="1">
    <citation type="submission" date="2017-11" db="EMBL/GenBank/DDBJ databases">
        <authorList>
            <person name="Watanabe M."/>
            <person name="Kojima H."/>
        </authorList>
    </citation>
    <scope>NUCLEOTIDE SEQUENCE [LARGE SCALE GENOMIC DNA]</scope>
    <source>
        <strain evidence="3">Tokyo 01</strain>
    </source>
</reference>
<feature type="transmembrane region" description="Helical" evidence="1">
    <location>
        <begin position="163"/>
        <end position="184"/>
    </location>
</feature>